<dbReference type="EMBL" id="VFET01000062">
    <property type="protein sequence ID" value="TWR96450.1"/>
    <property type="molecule type" value="Genomic_DNA"/>
</dbReference>
<organism evidence="1 2">
    <name type="scientific">Pseudomonas extremaustralis</name>
    <dbReference type="NCBI Taxonomy" id="359110"/>
    <lineage>
        <taxon>Bacteria</taxon>
        <taxon>Pseudomonadati</taxon>
        <taxon>Pseudomonadota</taxon>
        <taxon>Gammaproteobacteria</taxon>
        <taxon>Pseudomonadales</taxon>
        <taxon>Pseudomonadaceae</taxon>
        <taxon>Pseudomonas</taxon>
    </lineage>
</organism>
<protein>
    <submittedName>
        <fullName evidence="1">Uncharacterized protein</fullName>
    </submittedName>
</protein>
<evidence type="ECO:0000313" key="2">
    <source>
        <dbReference type="Proteomes" id="UP000317951"/>
    </source>
</evidence>
<dbReference type="AlphaFoldDB" id="A0A5C5PZN4"/>
<dbReference type="RefSeq" id="WP_130926182.1">
    <property type="nucleotide sequence ID" value="NZ_LT629689.1"/>
</dbReference>
<dbReference type="OrthoDB" id="6902794at2"/>
<accession>A0A5C5PZN4</accession>
<proteinExistence type="predicted"/>
<dbReference type="Proteomes" id="UP000317951">
    <property type="component" value="Unassembled WGS sequence"/>
</dbReference>
<dbReference type="GeneID" id="78557401"/>
<reference evidence="1 2" key="1">
    <citation type="submission" date="2019-06" db="EMBL/GenBank/DDBJ databases">
        <title>Pseudomonas bimorpha sp. nov. isolated from bovine raw milk and skim milk concentrate.</title>
        <authorList>
            <person name="Hofmann K."/>
            <person name="Huptas C."/>
            <person name="Doll E."/>
            <person name="Scherer S."/>
            <person name="Wenning M."/>
        </authorList>
    </citation>
    <scope>NUCLEOTIDE SEQUENCE [LARGE SCALE GENOMIC DNA]</scope>
    <source>
        <strain evidence="1 2">DSM 17835</strain>
    </source>
</reference>
<name>A0A5C5PZN4_9PSED</name>
<sequence length="103" mass="11894">MLTNTGEQPTTLEVTMHHSIQSRRDIVEGLHQRSRIATAEFYRLIGRPEPVITFRMMVKPAGRDFFHVVDSRTGKVIGFRRNHNEACALARRLETRHANQLRG</sequence>
<comment type="caution">
    <text evidence="1">The sequence shown here is derived from an EMBL/GenBank/DDBJ whole genome shotgun (WGS) entry which is preliminary data.</text>
</comment>
<gene>
    <name evidence="1" type="ORF">FIV36_30805</name>
</gene>
<evidence type="ECO:0000313" key="1">
    <source>
        <dbReference type="EMBL" id="TWR96450.1"/>
    </source>
</evidence>